<evidence type="ECO:0000313" key="7">
    <source>
        <dbReference type="Proteomes" id="UP001606099"/>
    </source>
</evidence>
<sequence length="130" mass="14633">MNDSPADDIAPQRLCAAADLAERGKAHTFEVLHHGEPVSAFALRFDGVVVGYLNRCAHVPVEMDWQPGEFLDSERRFIICSIHGAVYDPLDGRCVTGRCGRIGLTRLDVRQIDDEVYWYPSRDTRPAFED</sequence>
<keyword evidence="2" id="KW-0479">Metal-binding</keyword>
<dbReference type="Gene3D" id="2.102.10.10">
    <property type="entry name" value="Rieske [2Fe-2S] iron-sulphur domain"/>
    <property type="match status" value="1"/>
</dbReference>
<gene>
    <name evidence="6" type="ORF">ACG0Z6_03080</name>
</gene>
<evidence type="ECO:0000259" key="5">
    <source>
        <dbReference type="PROSITE" id="PS51296"/>
    </source>
</evidence>
<dbReference type="PANTHER" id="PTHR40261">
    <property type="match status" value="1"/>
</dbReference>
<evidence type="ECO:0000256" key="1">
    <source>
        <dbReference type="ARBA" id="ARBA00022714"/>
    </source>
</evidence>
<name>A0ABW7FSB9_9BURK</name>
<dbReference type="RefSeq" id="WP_394458591.1">
    <property type="nucleotide sequence ID" value="NZ_JBIGHZ010000001.1"/>
</dbReference>
<dbReference type="EMBL" id="JBIGHZ010000001">
    <property type="protein sequence ID" value="MFG6447224.1"/>
    <property type="molecule type" value="Genomic_DNA"/>
</dbReference>
<organism evidence="6 7">
    <name type="scientific">Roseateles rivi</name>
    <dbReference type="NCBI Taxonomy" id="3299028"/>
    <lineage>
        <taxon>Bacteria</taxon>
        <taxon>Pseudomonadati</taxon>
        <taxon>Pseudomonadota</taxon>
        <taxon>Betaproteobacteria</taxon>
        <taxon>Burkholderiales</taxon>
        <taxon>Sphaerotilaceae</taxon>
        <taxon>Roseateles</taxon>
    </lineage>
</organism>
<dbReference type="InterPro" id="IPR017941">
    <property type="entry name" value="Rieske_2Fe-2S"/>
</dbReference>
<proteinExistence type="predicted"/>
<evidence type="ECO:0000313" key="6">
    <source>
        <dbReference type="EMBL" id="MFG6447224.1"/>
    </source>
</evidence>
<accession>A0ABW7FSB9</accession>
<comment type="caution">
    <text evidence="6">The sequence shown here is derived from an EMBL/GenBank/DDBJ whole genome shotgun (WGS) entry which is preliminary data.</text>
</comment>
<evidence type="ECO:0000256" key="2">
    <source>
        <dbReference type="ARBA" id="ARBA00022723"/>
    </source>
</evidence>
<reference evidence="6 7" key="1">
    <citation type="submission" date="2024-08" db="EMBL/GenBank/DDBJ databases">
        <authorList>
            <person name="Lu H."/>
        </authorList>
    </citation>
    <scope>NUCLEOTIDE SEQUENCE [LARGE SCALE GENOMIC DNA]</scope>
    <source>
        <strain evidence="6 7">BYS180W</strain>
    </source>
</reference>
<dbReference type="PROSITE" id="PS51296">
    <property type="entry name" value="RIESKE"/>
    <property type="match status" value="1"/>
</dbReference>
<dbReference type="Proteomes" id="UP001606099">
    <property type="component" value="Unassembled WGS sequence"/>
</dbReference>
<dbReference type="PANTHER" id="PTHR40261:SF1">
    <property type="entry name" value="RIESKE DOMAIN-CONTAINING PROTEIN"/>
    <property type="match status" value="1"/>
</dbReference>
<keyword evidence="7" id="KW-1185">Reference proteome</keyword>
<keyword evidence="4" id="KW-0411">Iron-sulfur</keyword>
<evidence type="ECO:0000256" key="4">
    <source>
        <dbReference type="ARBA" id="ARBA00023014"/>
    </source>
</evidence>
<dbReference type="CDD" id="cd03467">
    <property type="entry name" value="Rieske"/>
    <property type="match status" value="1"/>
</dbReference>
<keyword evidence="3" id="KW-0408">Iron</keyword>
<evidence type="ECO:0000256" key="3">
    <source>
        <dbReference type="ARBA" id="ARBA00023004"/>
    </source>
</evidence>
<feature type="domain" description="Rieske" evidence="5">
    <location>
        <begin position="12"/>
        <end position="118"/>
    </location>
</feature>
<dbReference type="InterPro" id="IPR036922">
    <property type="entry name" value="Rieske_2Fe-2S_sf"/>
</dbReference>
<protein>
    <submittedName>
        <fullName evidence="6">Rieske (2Fe-2S) protein</fullName>
    </submittedName>
</protein>
<dbReference type="SUPFAM" id="SSF50022">
    <property type="entry name" value="ISP domain"/>
    <property type="match status" value="1"/>
</dbReference>
<keyword evidence="1" id="KW-0001">2Fe-2S</keyword>
<dbReference type="Pfam" id="PF00355">
    <property type="entry name" value="Rieske"/>
    <property type="match status" value="1"/>
</dbReference>